<organism evidence="3 4">
    <name type="scientific">Pseudomonas cichorii</name>
    <dbReference type="NCBI Taxonomy" id="36746"/>
    <lineage>
        <taxon>Bacteria</taxon>
        <taxon>Pseudomonadati</taxon>
        <taxon>Pseudomonadota</taxon>
        <taxon>Gammaproteobacteria</taxon>
        <taxon>Pseudomonadales</taxon>
        <taxon>Pseudomonadaceae</taxon>
        <taxon>Pseudomonas</taxon>
    </lineage>
</organism>
<dbReference type="InterPro" id="IPR045608">
    <property type="entry name" value="Trypco2"/>
</dbReference>
<dbReference type="Proteomes" id="UP000278332">
    <property type="component" value="Unassembled WGS sequence"/>
</dbReference>
<evidence type="ECO:0000313" key="4">
    <source>
        <dbReference type="Proteomes" id="UP000278332"/>
    </source>
</evidence>
<dbReference type="OrthoDB" id="7032329at2"/>
<feature type="domain" description="Trypsin-co-occurring" evidence="1">
    <location>
        <begin position="26"/>
        <end position="110"/>
    </location>
</feature>
<gene>
    <name evidence="3" type="ORF">ALP84_00530</name>
    <name evidence="2" type="ORF">PSCICP_50690</name>
</gene>
<proteinExistence type="predicted"/>
<dbReference type="AlphaFoldDB" id="A0A3M4W8F3"/>
<protein>
    <recommendedName>
        <fullName evidence="1">Trypsin-co-occurring domain-containing protein</fullName>
    </recommendedName>
</protein>
<keyword evidence="5" id="KW-1185">Reference proteome</keyword>
<dbReference type="GeneID" id="93659433"/>
<sequence length="157" mass="16335">MKQVILAMCLVPLSGCFQQVAKPSDITLVEAMRQVGEGLSSMRAAQGDVKTGLMAESAEITFKISADATSGGKLKVDLSAPAVSDGVGVGGELSGQKSSARSNTVTVRFQNVLALPKDTVGYALVSGTNDGKNLEGVIKNLDIKIQSHQPSTTLEKK</sequence>
<evidence type="ECO:0000313" key="5">
    <source>
        <dbReference type="Proteomes" id="UP000614982"/>
    </source>
</evidence>
<dbReference type="EMBL" id="RBRY01000050">
    <property type="protein sequence ID" value="RMR60243.1"/>
    <property type="molecule type" value="Genomic_DNA"/>
</dbReference>
<dbReference type="Proteomes" id="UP000614982">
    <property type="component" value="Unassembled WGS sequence"/>
</dbReference>
<accession>A0A3M4W8F3</accession>
<reference evidence="2 5" key="2">
    <citation type="submission" date="2020-05" db="EMBL/GenBank/DDBJ databases">
        <title>Genetic diversity of Pseudomonas cichorii.</title>
        <authorList>
            <person name="Tani S."/>
            <person name="Yagi H."/>
            <person name="Hashimoto S."/>
            <person name="Iiyama K."/>
            <person name="Furuya N."/>
        </authorList>
    </citation>
    <scope>NUCLEOTIDE SEQUENCE [LARGE SCALE GENOMIC DNA]</scope>
    <source>
        <strain evidence="2 5">LMG 2162</strain>
    </source>
</reference>
<reference evidence="3 4" key="1">
    <citation type="submission" date="2018-08" db="EMBL/GenBank/DDBJ databases">
        <title>Recombination of ecologically and evolutionarily significant loci maintains genetic cohesion in the Pseudomonas syringae species complex.</title>
        <authorList>
            <person name="Dillon M."/>
            <person name="Thakur S."/>
            <person name="Almeida R.N.D."/>
            <person name="Weir B.S."/>
            <person name="Guttman D.S."/>
        </authorList>
    </citation>
    <scope>NUCLEOTIDE SEQUENCE [LARGE SCALE GENOMIC DNA]</scope>
    <source>
        <strain evidence="3 4">ICMP 6917</strain>
    </source>
</reference>
<comment type="caution">
    <text evidence="3">The sequence shown here is derived from an EMBL/GenBank/DDBJ whole genome shotgun (WGS) entry which is preliminary data.</text>
</comment>
<dbReference type="EMBL" id="BLWA01000037">
    <property type="protein sequence ID" value="GFM95097.1"/>
    <property type="molecule type" value="Genomic_DNA"/>
</dbReference>
<evidence type="ECO:0000259" key="1">
    <source>
        <dbReference type="Pfam" id="PF19631"/>
    </source>
</evidence>
<name>A0A3M4W8F3_PSECI</name>
<evidence type="ECO:0000313" key="2">
    <source>
        <dbReference type="EMBL" id="GFM95097.1"/>
    </source>
</evidence>
<evidence type="ECO:0000313" key="3">
    <source>
        <dbReference type="EMBL" id="RMR60243.1"/>
    </source>
</evidence>
<dbReference type="RefSeq" id="WP_025260328.1">
    <property type="nucleotide sequence ID" value="NZ_BLWA01000037.1"/>
</dbReference>
<dbReference type="Pfam" id="PF19631">
    <property type="entry name" value="Trypco2"/>
    <property type="match status" value="1"/>
</dbReference>